<dbReference type="SMART" id="SM00025">
    <property type="entry name" value="Pumilio"/>
    <property type="match status" value="2"/>
</dbReference>
<reference evidence="9" key="1">
    <citation type="submission" date="2020-01" db="EMBL/GenBank/DDBJ databases">
        <authorList>
            <person name="Mishra B."/>
        </authorList>
    </citation>
    <scope>NUCLEOTIDE SEQUENCE [LARGE SCALE GENOMIC DNA]</scope>
</reference>
<dbReference type="GO" id="GO:0005737">
    <property type="term" value="C:cytoplasm"/>
    <property type="evidence" value="ECO:0007669"/>
    <property type="project" value="UniProtKB-SubCell"/>
</dbReference>
<feature type="repeat" description="Pumilio" evidence="6">
    <location>
        <begin position="278"/>
        <end position="315"/>
    </location>
</feature>
<name>A0A6D2IWH9_9BRAS</name>
<evidence type="ECO:0000256" key="1">
    <source>
        <dbReference type="ARBA" id="ARBA00004496"/>
    </source>
</evidence>
<dbReference type="EMBL" id="CACVBM020001118">
    <property type="protein sequence ID" value="CAA7032180.1"/>
    <property type="molecule type" value="Genomic_DNA"/>
</dbReference>
<dbReference type="AlphaFoldDB" id="A0A6D2IWH9"/>
<evidence type="ECO:0000256" key="3">
    <source>
        <dbReference type="ARBA" id="ARBA00022737"/>
    </source>
</evidence>
<dbReference type="PANTHER" id="PTHR12537">
    <property type="entry name" value="RNA BINDING PROTEIN PUMILIO-RELATED"/>
    <property type="match status" value="1"/>
</dbReference>
<evidence type="ECO:0000259" key="8">
    <source>
        <dbReference type="PROSITE" id="PS50303"/>
    </source>
</evidence>
<keyword evidence="10" id="KW-1185">Reference proteome</keyword>
<evidence type="ECO:0000256" key="6">
    <source>
        <dbReference type="PROSITE-ProRule" id="PRU00317"/>
    </source>
</evidence>
<dbReference type="PROSITE" id="PS50303">
    <property type="entry name" value="PUM_HD"/>
    <property type="match status" value="1"/>
</dbReference>
<comment type="subcellular location">
    <subcellularLocation>
        <location evidence="1">Cytoplasm</location>
    </subcellularLocation>
</comment>
<dbReference type="SUPFAM" id="SSF48371">
    <property type="entry name" value="ARM repeat"/>
    <property type="match status" value="1"/>
</dbReference>
<evidence type="ECO:0000256" key="4">
    <source>
        <dbReference type="ARBA" id="ARBA00022845"/>
    </source>
</evidence>
<evidence type="ECO:0000313" key="10">
    <source>
        <dbReference type="Proteomes" id="UP000467841"/>
    </source>
</evidence>
<keyword evidence="3" id="KW-0677">Repeat</keyword>
<proteinExistence type="predicted"/>
<gene>
    <name evidence="9" type="ORF">MERR_LOCUS19415</name>
</gene>
<keyword evidence="2" id="KW-0963">Cytoplasm</keyword>
<dbReference type="GO" id="GO:0006417">
    <property type="term" value="P:regulation of translation"/>
    <property type="evidence" value="ECO:0007669"/>
    <property type="project" value="UniProtKB-KW"/>
</dbReference>
<dbReference type="InterPro" id="IPR011989">
    <property type="entry name" value="ARM-like"/>
</dbReference>
<accession>A0A6D2IWH9</accession>
<keyword evidence="5" id="KW-0694">RNA-binding</keyword>
<dbReference type="PROSITE" id="PS50302">
    <property type="entry name" value="PUM"/>
    <property type="match status" value="1"/>
</dbReference>
<dbReference type="PANTHER" id="PTHR12537:SF137">
    <property type="entry name" value="PUMILIO HOMOLOG 16-RELATED"/>
    <property type="match status" value="1"/>
</dbReference>
<evidence type="ECO:0000256" key="5">
    <source>
        <dbReference type="ARBA" id="ARBA00022884"/>
    </source>
</evidence>
<feature type="region of interest" description="Disordered" evidence="7">
    <location>
        <begin position="40"/>
        <end position="60"/>
    </location>
</feature>
<feature type="domain" description="PUM-HD" evidence="8">
    <location>
        <begin position="25"/>
        <end position="380"/>
    </location>
</feature>
<evidence type="ECO:0000256" key="2">
    <source>
        <dbReference type="ARBA" id="ARBA00022490"/>
    </source>
</evidence>
<protein>
    <recommendedName>
        <fullName evidence="8">PUM-HD domain-containing protein</fullName>
    </recommendedName>
</protein>
<organism evidence="9 10">
    <name type="scientific">Microthlaspi erraticum</name>
    <dbReference type="NCBI Taxonomy" id="1685480"/>
    <lineage>
        <taxon>Eukaryota</taxon>
        <taxon>Viridiplantae</taxon>
        <taxon>Streptophyta</taxon>
        <taxon>Embryophyta</taxon>
        <taxon>Tracheophyta</taxon>
        <taxon>Spermatophyta</taxon>
        <taxon>Magnoliopsida</taxon>
        <taxon>eudicotyledons</taxon>
        <taxon>Gunneridae</taxon>
        <taxon>Pentapetalae</taxon>
        <taxon>rosids</taxon>
        <taxon>malvids</taxon>
        <taxon>Brassicales</taxon>
        <taxon>Brassicaceae</taxon>
        <taxon>Coluteocarpeae</taxon>
        <taxon>Microthlaspi</taxon>
    </lineage>
</organism>
<dbReference type="GO" id="GO:0003729">
    <property type="term" value="F:mRNA binding"/>
    <property type="evidence" value="ECO:0007669"/>
    <property type="project" value="TreeGrafter"/>
</dbReference>
<sequence>MAANGGARVSVPQENPAVPPPPSPAREILIGGFRVPIKHENPAVPPQRQIPIAGHPPQSTARRETNLAQEIQSLTNSFRSADALTRQETDACLLSLFNLMTSSEEDEEAAAFRDMISRLDGNDLGKMASLLTSYSDSGFLKIARNENGCKRLQELLGKSGDADTHFFAYIVRRFFHVMTDEHAFHVALRGMRVFSQEKKTAMWRHIHHHAIELACSRHSYIALREIITGAGDSYHVNHLLDIITSNALRLSYDFCGNHVVQHVLKLNDLRLTFNTAVSLQGYFVDLSFKKNGSYIVEKLLETDGSSYMVLAELLGCGEDMLLRLARSGYGNFVVSKALRVTRRVRADLFWGLVSQLVPLLPCLRGFKESKKIAEIVESIWID</sequence>
<evidence type="ECO:0000313" key="9">
    <source>
        <dbReference type="EMBL" id="CAA7032180.1"/>
    </source>
</evidence>
<feature type="region of interest" description="Disordered" evidence="7">
    <location>
        <begin position="1"/>
        <end position="26"/>
    </location>
</feature>
<comment type="caution">
    <text evidence="9">The sequence shown here is derived from an EMBL/GenBank/DDBJ whole genome shotgun (WGS) entry which is preliminary data.</text>
</comment>
<dbReference type="OrthoDB" id="668540at2759"/>
<keyword evidence="4" id="KW-0810">Translation regulation</keyword>
<dbReference type="Proteomes" id="UP000467841">
    <property type="component" value="Unassembled WGS sequence"/>
</dbReference>
<dbReference type="InterPro" id="IPR016024">
    <property type="entry name" value="ARM-type_fold"/>
</dbReference>
<dbReference type="InterPro" id="IPR033133">
    <property type="entry name" value="PUM-HD"/>
</dbReference>
<evidence type="ECO:0000256" key="7">
    <source>
        <dbReference type="SAM" id="MobiDB-lite"/>
    </source>
</evidence>
<dbReference type="InterPro" id="IPR001313">
    <property type="entry name" value="Pumilio_RNA-bd_rpt"/>
</dbReference>
<dbReference type="Gene3D" id="1.25.10.10">
    <property type="entry name" value="Leucine-rich Repeat Variant"/>
    <property type="match status" value="1"/>
</dbReference>